<evidence type="ECO:0000313" key="20">
    <source>
        <dbReference type="Proteomes" id="UP000199356"/>
    </source>
</evidence>
<evidence type="ECO:0000256" key="7">
    <source>
        <dbReference type="ARBA" id="ARBA00022827"/>
    </source>
</evidence>
<dbReference type="Gene3D" id="3.30.390.30">
    <property type="match status" value="1"/>
</dbReference>
<keyword evidence="11 16" id="KW-0676">Redox-active center</keyword>
<dbReference type="PRINTS" id="PR00368">
    <property type="entry name" value="FADPNR"/>
</dbReference>
<evidence type="ECO:0000256" key="1">
    <source>
        <dbReference type="ARBA" id="ARBA00001938"/>
    </source>
</evidence>
<keyword evidence="14" id="KW-0547">Nucleotide-binding</keyword>
<sequence>MDVKVPDIGDFTDVPVVSILVSPGDTIAKEDPLIELESDKATMEVPSPAAGTVKEIKVAEGDKVSEGSLILILEEEGAGDAPKEEKPKQADSAQPGGGSHAAAQAGYGDRDGRAQDAPKAVQPTGGASGKGDVHGEVVVLGSGPGGYSAAFRAADLGKKVVLIERYSTLGGVCLNVGCIPSKALLHVAKVITDADEMGSHGVSFGKPKIDIDEVRAWKDSVVKQLTGGLNGLAKQRKVEVVNGYGKFTGPNMIEVEAEEGAKTVSFDQCIIAAGSEPVELPFIPHDDERVIDSTGALELKDIPKKMLILGGGIIGLEMACVYDALGSQITVVELMDQLMPGADKDVVKPLAARVGKRYDNILLKTKVTNVEAQKKGLKVTFEDEKGETSTDTFDKVLVSVGRRPNGKLIDAEKAGVAVDERGFIAVDHQQRTGLSHIFAIGDVVGQPMLAHKAVHEGKVAAEVAAGNARAFDARVIPSVAYTDPEVAWCGLTETEAKAQGVKYAKGVFPWAASGRALSNGRSEGMTKLLFDPEDDRVIGGAIVGTNAGDLISEVALAIEMGSDAVDLGHTIHPHPTLSETVNFAAEMFEGTITDLMPPKKRH</sequence>
<keyword evidence="7 14" id="KW-0274">FAD</keyword>
<comment type="miscellaneous">
    <text evidence="16">The active site is a redox-active disulfide bond.</text>
</comment>
<evidence type="ECO:0000256" key="17">
    <source>
        <dbReference type="SAM" id="MobiDB-lite"/>
    </source>
</evidence>
<gene>
    <name evidence="19" type="ORF">SAMN04488047_11149</name>
</gene>
<dbReference type="GO" id="GO:0050660">
    <property type="term" value="F:flavin adenine dinucleotide binding"/>
    <property type="evidence" value="ECO:0007669"/>
    <property type="project" value="InterPro"/>
</dbReference>
<dbReference type="Pfam" id="PF07992">
    <property type="entry name" value="Pyr_redox_2"/>
    <property type="match status" value="1"/>
</dbReference>
<dbReference type="FunFam" id="2.40.50.100:FF:000009">
    <property type="entry name" value="Acetyltransferase component of pyruvate dehydrogenase complex"/>
    <property type="match status" value="1"/>
</dbReference>
<dbReference type="InterPro" id="IPR000089">
    <property type="entry name" value="Biotin_lipoyl"/>
</dbReference>
<dbReference type="PANTHER" id="PTHR22912">
    <property type="entry name" value="DISULFIDE OXIDOREDUCTASE"/>
    <property type="match status" value="1"/>
</dbReference>
<organism evidence="19 20">
    <name type="scientific">Tranquillimonas alkanivorans</name>
    <dbReference type="NCBI Taxonomy" id="441119"/>
    <lineage>
        <taxon>Bacteria</taxon>
        <taxon>Pseudomonadati</taxon>
        <taxon>Pseudomonadota</taxon>
        <taxon>Alphaproteobacteria</taxon>
        <taxon>Rhodobacterales</taxon>
        <taxon>Roseobacteraceae</taxon>
        <taxon>Tranquillimonas</taxon>
    </lineage>
</organism>
<feature type="region of interest" description="Disordered" evidence="17">
    <location>
        <begin position="77"/>
        <end position="133"/>
    </location>
</feature>
<dbReference type="NCBIfam" id="TIGR01350">
    <property type="entry name" value="lipoamide_DH"/>
    <property type="match status" value="1"/>
</dbReference>
<dbReference type="InterPro" id="IPR050151">
    <property type="entry name" value="Class-I_Pyr_Nuc-Dis_Oxidored"/>
</dbReference>
<keyword evidence="5 16" id="KW-0285">Flavoprotein</keyword>
<evidence type="ECO:0000256" key="14">
    <source>
        <dbReference type="PIRSR" id="PIRSR000350-3"/>
    </source>
</evidence>
<dbReference type="FunFam" id="3.30.390.30:FF:000001">
    <property type="entry name" value="Dihydrolipoyl dehydrogenase"/>
    <property type="match status" value="1"/>
</dbReference>
<dbReference type="InterPro" id="IPR011053">
    <property type="entry name" value="Single_hybrid_motif"/>
</dbReference>
<dbReference type="Gene3D" id="2.40.50.100">
    <property type="match status" value="1"/>
</dbReference>
<dbReference type="PROSITE" id="PS00189">
    <property type="entry name" value="LIPOYL"/>
    <property type="match status" value="1"/>
</dbReference>
<comment type="catalytic activity">
    <reaction evidence="12 16">
        <text>N(6)-[(R)-dihydrolipoyl]-L-lysyl-[protein] + NAD(+) = N(6)-[(R)-lipoyl]-L-lysyl-[protein] + NADH + H(+)</text>
        <dbReference type="Rhea" id="RHEA:15045"/>
        <dbReference type="Rhea" id="RHEA-COMP:10474"/>
        <dbReference type="Rhea" id="RHEA-COMP:10475"/>
        <dbReference type="ChEBI" id="CHEBI:15378"/>
        <dbReference type="ChEBI" id="CHEBI:57540"/>
        <dbReference type="ChEBI" id="CHEBI:57945"/>
        <dbReference type="ChEBI" id="CHEBI:83099"/>
        <dbReference type="ChEBI" id="CHEBI:83100"/>
        <dbReference type="EC" id="1.8.1.4"/>
    </reaction>
</comment>
<dbReference type="Pfam" id="PF02852">
    <property type="entry name" value="Pyr_redox_dim"/>
    <property type="match status" value="1"/>
</dbReference>
<evidence type="ECO:0000256" key="2">
    <source>
        <dbReference type="ARBA" id="ARBA00007532"/>
    </source>
</evidence>
<reference evidence="19 20" key="1">
    <citation type="submission" date="2016-10" db="EMBL/GenBank/DDBJ databases">
        <authorList>
            <person name="de Groot N.N."/>
        </authorList>
    </citation>
    <scope>NUCLEOTIDE SEQUENCE [LARGE SCALE GENOMIC DNA]</scope>
    <source>
        <strain evidence="19 20">DSM 19547</strain>
    </source>
</reference>
<feature type="domain" description="Lipoyl-binding" evidence="18">
    <location>
        <begin position="1"/>
        <end position="74"/>
    </location>
</feature>
<evidence type="ECO:0000256" key="6">
    <source>
        <dbReference type="ARBA" id="ARBA00022823"/>
    </source>
</evidence>
<dbReference type="PROSITE" id="PS00076">
    <property type="entry name" value="PYRIDINE_REDOX_1"/>
    <property type="match status" value="1"/>
</dbReference>
<comment type="similarity">
    <text evidence="2 16">Belongs to the class-I pyridine nucleotide-disulfide oxidoreductase family.</text>
</comment>
<dbReference type="GO" id="GO:0004148">
    <property type="term" value="F:dihydrolipoyl dehydrogenase (NADH) activity"/>
    <property type="evidence" value="ECO:0007669"/>
    <property type="project" value="UniProtKB-EC"/>
</dbReference>
<proteinExistence type="inferred from homology"/>
<evidence type="ECO:0000256" key="8">
    <source>
        <dbReference type="ARBA" id="ARBA00023002"/>
    </source>
</evidence>
<dbReference type="FunFam" id="3.50.50.60:FF:000001">
    <property type="entry name" value="Dihydrolipoyl dehydrogenase, mitochondrial"/>
    <property type="match status" value="1"/>
</dbReference>
<dbReference type="EC" id="1.8.1.4" evidence="3 16"/>
<dbReference type="InterPro" id="IPR036188">
    <property type="entry name" value="FAD/NAD-bd_sf"/>
</dbReference>
<dbReference type="InterPro" id="IPR003016">
    <property type="entry name" value="2-oxoA_DH_lipoyl-BS"/>
</dbReference>
<evidence type="ECO:0000256" key="11">
    <source>
        <dbReference type="ARBA" id="ARBA00023284"/>
    </source>
</evidence>
<evidence type="ECO:0000313" key="19">
    <source>
        <dbReference type="EMBL" id="SFP70954.1"/>
    </source>
</evidence>
<comment type="cofactor">
    <cofactor evidence="1">
        <name>(R)-lipoate</name>
        <dbReference type="ChEBI" id="CHEBI:83088"/>
    </cofactor>
</comment>
<dbReference type="AlphaFoldDB" id="A0A1I5SJI5"/>
<evidence type="ECO:0000256" key="16">
    <source>
        <dbReference type="RuleBase" id="RU003692"/>
    </source>
</evidence>
<dbReference type="InterPro" id="IPR012999">
    <property type="entry name" value="Pyr_OxRdtase_I_AS"/>
</dbReference>
<keyword evidence="8 16" id="KW-0560">Oxidoreductase</keyword>
<dbReference type="SUPFAM" id="SSF51230">
    <property type="entry name" value="Single hybrid motif"/>
    <property type="match status" value="1"/>
</dbReference>
<feature type="binding site" evidence="14">
    <location>
        <begin position="448"/>
        <end position="451"/>
    </location>
    <ligand>
        <name>FAD</name>
        <dbReference type="ChEBI" id="CHEBI:57692"/>
    </ligand>
</feature>
<accession>A0A1I5SJI5</accession>
<comment type="cofactor">
    <cofactor evidence="14 16">
        <name>FAD</name>
        <dbReference type="ChEBI" id="CHEBI:57692"/>
    </cofactor>
    <text evidence="14 16">Binds 1 FAD per subunit.</text>
</comment>
<dbReference type="PIRSF" id="PIRSF000350">
    <property type="entry name" value="Mercury_reductase_MerA"/>
    <property type="match status" value="1"/>
</dbReference>
<evidence type="ECO:0000259" key="18">
    <source>
        <dbReference type="PROSITE" id="PS50968"/>
    </source>
</evidence>
<dbReference type="PANTHER" id="PTHR22912:SF160">
    <property type="entry name" value="DIHYDROLIPOYL DEHYDROGENASE"/>
    <property type="match status" value="1"/>
</dbReference>
<dbReference type="SUPFAM" id="SSF55424">
    <property type="entry name" value="FAD/NAD-linked reductases, dimerisation (C-terminal) domain"/>
    <property type="match status" value="1"/>
</dbReference>
<dbReference type="STRING" id="441119.SAMN04488047_11149"/>
<dbReference type="PROSITE" id="PS50968">
    <property type="entry name" value="BIOTINYL_LIPOYL"/>
    <property type="match status" value="1"/>
</dbReference>
<keyword evidence="6" id="KW-0450">Lipoyl</keyword>
<keyword evidence="9 14" id="KW-0520">NAD</keyword>
<evidence type="ECO:0000256" key="5">
    <source>
        <dbReference type="ARBA" id="ARBA00022630"/>
    </source>
</evidence>
<feature type="binding site" evidence="14">
    <location>
        <position position="442"/>
    </location>
    <ligand>
        <name>FAD</name>
        <dbReference type="ChEBI" id="CHEBI:57692"/>
    </ligand>
</feature>
<dbReference type="EMBL" id="FOXA01000011">
    <property type="protein sequence ID" value="SFP70954.1"/>
    <property type="molecule type" value="Genomic_DNA"/>
</dbReference>
<feature type="binding site" evidence="14">
    <location>
        <begin position="310"/>
        <end position="317"/>
    </location>
    <ligand>
        <name>NAD(+)</name>
        <dbReference type="ChEBI" id="CHEBI:57540"/>
    </ligand>
</feature>
<name>A0A1I5SJI5_9RHOB</name>
<dbReference type="InterPro" id="IPR006258">
    <property type="entry name" value="Lipoamide_DH"/>
</dbReference>
<dbReference type="Proteomes" id="UP000199356">
    <property type="component" value="Unassembled WGS sequence"/>
</dbReference>
<evidence type="ECO:0000256" key="10">
    <source>
        <dbReference type="ARBA" id="ARBA00023157"/>
    </source>
</evidence>
<dbReference type="PRINTS" id="PR00411">
    <property type="entry name" value="PNDRDTASEI"/>
</dbReference>
<dbReference type="Pfam" id="PF00364">
    <property type="entry name" value="Biotin_lipoyl"/>
    <property type="match status" value="1"/>
</dbReference>
<feature type="binding site" evidence="14">
    <location>
        <position position="401"/>
    </location>
    <ligand>
        <name>NAD(+)</name>
        <dbReference type="ChEBI" id="CHEBI:57540"/>
    </ligand>
</feature>
<evidence type="ECO:0000256" key="4">
    <source>
        <dbReference type="ARBA" id="ARBA00016961"/>
    </source>
</evidence>
<keyword evidence="10" id="KW-1015">Disulfide bond</keyword>
<dbReference type="OrthoDB" id="9776382at2"/>
<feature type="binding site" evidence="14">
    <location>
        <position position="182"/>
    </location>
    <ligand>
        <name>FAD</name>
        <dbReference type="ChEBI" id="CHEBI:57692"/>
    </ligand>
</feature>
<feature type="binding site" evidence="14">
    <location>
        <position position="333"/>
    </location>
    <ligand>
        <name>NAD(+)</name>
        <dbReference type="ChEBI" id="CHEBI:57540"/>
    </ligand>
</feature>
<evidence type="ECO:0000256" key="9">
    <source>
        <dbReference type="ARBA" id="ARBA00023027"/>
    </source>
</evidence>
<dbReference type="InterPro" id="IPR023753">
    <property type="entry name" value="FAD/NAD-binding_dom"/>
</dbReference>
<evidence type="ECO:0000256" key="3">
    <source>
        <dbReference type="ARBA" id="ARBA00012608"/>
    </source>
</evidence>
<evidence type="ECO:0000256" key="13">
    <source>
        <dbReference type="PIRSR" id="PIRSR000350-2"/>
    </source>
</evidence>
<dbReference type="Gene3D" id="3.50.50.60">
    <property type="entry name" value="FAD/NAD(P)-binding domain"/>
    <property type="match status" value="2"/>
</dbReference>
<evidence type="ECO:0000256" key="15">
    <source>
        <dbReference type="PIRSR" id="PIRSR000350-4"/>
    </source>
</evidence>
<feature type="active site" description="Proton acceptor" evidence="13">
    <location>
        <position position="574"/>
    </location>
</feature>
<dbReference type="SUPFAM" id="SSF51905">
    <property type="entry name" value="FAD/NAD(P)-binding domain"/>
    <property type="match status" value="1"/>
</dbReference>
<keyword evidence="20" id="KW-1185">Reference proteome</keyword>
<dbReference type="InterPro" id="IPR004099">
    <property type="entry name" value="Pyr_nucl-diS_OxRdtase_dimer"/>
</dbReference>
<evidence type="ECO:0000256" key="12">
    <source>
        <dbReference type="ARBA" id="ARBA00049187"/>
    </source>
</evidence>
<dbReference type="GO" id="GO:0006103">
    <property type="term" value="P:2-oxoglutarate metabolic process"/>
    <property type="evidence" value="ECO:0007669"/>
    <property type="project" value="TreeGrafter"/>
</dbReference>
<dbReference type="CDD" id="cd06849">
    <property type="entry name" value="lipoyl_domain"/>
    <property type="match status" value="1"/>
</dbReference>
<feature type="binding site" evidence="14">
    <location>
        <position position="245"/>
    </location>
    <ligand>
        <name>FAD</name>
        <dbReference type="ChEBI" id="CHEBI:57692"/>
    </ligand>
</feature>
<dbReference type="InterPro" id="IPR016156">
    <property type="entry name" value="FAD/NAD-linked_Rdtase_dimer_sf"/>
</dbReference>
<dbReference type="InterPro" id="IPR001100">
    <property type="entry name" value="Pyr_nuc-diS_OxRdtase"/>
</dbReference>
<dbReference type="RefSeq" id="WP_093422964.1">
    <property type="nucleotide sequence ID" value="NZ_FOXA01000011.1"/>
</dbReference>
<protein>
    <recommendedName>
        <fullName evidence="4 16">Dihydrolipoyl dehydrogenase</fullName>
        <ecNumber evidence="3 16">1.8.1.4</ecNumber>
    </recommendedName>
</protein>
<feature type="disulfide bond" description="Redox-active" evidence="15">
    <location>
        <begin position="173"/>
        <end position="178"/>
    </location>
</feature>